<protein>
    <submittedName>
        <fullName evidence="4">Universal stress protein</fullName>
    </submittedName>
</protein>
<dbReference type="EMBL" id="JAOPKC010000004">
    <property type="protein sequence ID" value="MCU4717728.1"/>
    <property type="molecule type" value="Genomic_DNA"/>
</dbReference>
<name>A0AAE3ICH7_9EURY</name>
<dbReference type="SUPFAM" id="SSF52402">
    <property type="entry name" value="Adenine nucleotide alpha hydrolases-like"/>
    <property type="match status" value="1"/>
</dbReference>
<sequence length="137" mass="14740">MMIETILVPTDGSEHAQRAAAHAIALAEREDAALHALYVVNTDDLGEPALSSAEILVTEAEERGRNVLAAVAAAARTRGVPVETTCVHGEPAEMIKEHADEVGADLVMLGKRGETHELREGTVTRQLRRDDDRVVIV</sequence>
<dbReference type="CDD" id="cd00293">
    <property type="entry name" value="USP-like"/>
    <property type="match status" value="1"/>
</dbReference>
<comment type="caution">
    <text evidence="4">The sequence shown here is derived from an EMBL/GenBank/DDBJ whole genome shotgun (WGS) entry which is preliminary data.</text>
</comment>
<dbReference type="InterPro" id="IPR014729">
    <property type="entry name" value="Rossmann-like_a/b/a_fold"/>
</dbReference>
<dbReference type="RefSeq" id="WP_315908488.1">
    <property type="nucleotide sequence ID" value="NZ_JAOPKC010000004.1"/>
</dbReference>
<dbReference type="InterPro" id="IPR006016">
    <property type="entry name" value="UspA"/>
</dbReference>
<dbReference type="AlphaFoldDB" id="A0AAE3ICH7"/>
<accession>A0AAE3ICH7</accession>
<evidence type="ECO:0000256" key="1">
    <source>
        <dbReference type="ARBA" id="ARBA00008791"/>
    </source>
</evidence>
<dbReference type="InterPro" id="IPR006015">
    <property type="entry name" value="Universal_stress_UspA"/>
</dbReference>
<proteinExistence type="inferred from homology"/>
<dbReference type="EMBL" id="JAOPKD010000005">
    <property type="protein sequence ID" value="MCU4726743.1"/>
    <property type="molecule type" value="Genomic_DNA"/>
</dbReference>
<dbReference type="Pfam" id="PF00582">
    <property type="entry name" value="Usp"/>
    <property type="match status" value="1"/>
</dbReference>
<evidence type="ECO:0000259" key="2">
    <source>
        <dbReference type="Pfam" id="PF00582"/>
    </source>
</evidence>
<gene>
    <name evidence="4" type="ORF">OB914_07150</name>
    <name evidence="3" type="ORF">OB916_06575</name>
</gene>
<evidence type="ECO:0000313" key="4">
    <source>
        <dbReference type="EMBL" id="MCU4726743.1"/>
    </source>
</evidence>
<evidence type="ECO:0000313" key="3">
    <source>
        <dbReference type="EMBL" id="MCU4717728.1"/>
    </source>
</evidence>
<dbReference type="PANTHER" id="PTHR46268">
    <property type="entry name" value="STRESS RESPONSE PROTEIN NHAX"/>
    <property type="match status" value="1"/>
</dbReference>
<evidence type="ECO:0000313" key="5">
    <source>
        <dbReference type="Proteomes" id="UP001208186"/>
    </source>
</evidence>
<keyword evidence="5" id="KW-1185">Reference proteome</keyword>
<dbReference type="Proteomes" id="UP001208186">
    <property type="component" value="Unassembled WGS sequence"/>
</dbReference>
<dbReference type="Proteomes" id="UP001209746">
    <property type="component" value="Unassembled WGS sequence"/>
</dbReference>
<evidence type="ECO:0000313" key="6">
    <source>
        <dbReference type="Proteomes" id="UP001209746"/>
    </source>
</evidence>
<organism evidence="4 6">
    <name type="scientific">Halapricum hydrolyticum</name>
    <dbReference type="NCBI Taxonomy" id="2979991"/>
    <lineage>
        <taxon>Archaea</taxon>
        <taxon>Methanobacteriati</taxon>
        <taxon>Methanobacteriota</taxon>
        <taxon>Stenosarchaea group</taxon>
        <taxon>Halobacteria</taxon>
        <taxon>Halobacteriales</taxon>
        <taxon>Haloarculaceae</taxon>
        <taxon>Halapricum</taxon>
    </lineage>
</organism>
<dbReference type="PANTHER" id="PTHR46268:SF6">
    <property type="entry name" value="UNIVERSAL STRESS PROTEIN UP12"/>
    <property type="match status" value="1"/>
</dbReference>
<dbReference type="Gene3D" id="3.40.50.620">
    <property type="entry name" value="HUPs"/>
    <property type="match status" value="1"/>
</dbReference>
<dbReference type="PRINTS" id="PR01438">
    <property type="entry name" value="UNVRSLSTRESS"/>
</dbReference>
<reference evidence="4" key="1">
    <citation type="submission" date="2023-02" db="EMBL/GenBank/DDBJ databases">
        <title>Enrichment on poylsaccharides allowed isolation of novel metabolic and taxonomic groups of Haloarchaea.</title>
        <authorList>
            <person name="Sorokin D.Y."/>
            <person name="Elcheninov A.G."/>
            <person name="Khizhniak T.V."/>
            <person name="Kolganova T.V."/>
            <person name="Kublanov I.V."/>
        </authorList>
    </citation>
    <scope>NUCLEOTIDE SEQUENCE</scope>
    <source>
        <strain evidence="3 5">HArc-curdl5-1</strain>
        <strain evidence="4">HArc-curdl7</strain>
    </source>
</reference>
<comment type="similarity">
    <text evidence="1">Belongs to the universal stress protein A family.</text>
</comment>
<feature type="domain" description="UspA" evidence="2">
    <location>
        <begin position="2"/>
        <end position="127"/>
    </location>
</feature>